<dbReference type="EMBL" id="LT629800">
    <property type="protein sequence ID" value="SDU84060.1"/>
    <property type="molecule type" value="Genomic_DNA"/>
</dbReference>
<evidence type="ECO:0000313" key="5">
    <source>
        <dbReference type="Proteomes" id="UP000325296"/>
    </source>
</evidence>
<keyword evidence="2" id="KW-0255">Endonuclease</keyword>
<accession>A0A5B2UNE3</accession>
<dbReference type="Proteomes" id="UP000199620">
    <property type="component" value="Chromosome I"/>
</dbReference>
<sequence length="240" mass="26676">MSRNFVSEADAAIALDLALRVESGHLRRVAAFNLLTTTYQFAPHTANAYLNCYPHLRRGTPWKATVSVNAVRVMLETIATGGANDLLTALQSVKGHLEYFAGRGKTLIALQALLQEFQLQLAHTAQVLQSELDLESRVRASSLDDPALRRQRLALATKKPKRSVRIVHDYYRNADVVVEVLDRAQGVCEDCGEPAPFHRRSNGTAYLEVHHLIRLADNGDDSVENAIALCPNCHRRMHFG</sequence>
<evidence type="ECO:0000313" key="4">
    <source>
        <dbReference type="Proteomes" id="UP000199620"/>
    </source>
</evidence>
<dbReference type="Proteomes" id="UP000325296">
    <property type="component" value="Unassembled WGS sequence"/>
</dbReference>
<dbReference type="InterPro" id="IPR003615">
    <property type="entry name" value="HNH_nuc"/>
</dbReference>
<dbReference type="OrthoDB" id="9802640at2"/>
<dbReference type="GO" id="GO:0004519">
    <property type="term" value="F:endonuclease activity"/>
    <property type="evidence" value="ECO:0007669"/>
    <property type="project" value="UniProtKB-KW"/>
</dbReference>
<dbReference type="GO" id="GO:0008270">
    <property type="term" value="F:zinc ion binding"/>
    <property type="evidence" value="ECO:0007669"/>
    <property type="project" value="InterPro"/>
</dbReference>
<dbReference type="Gene3D" id="1.10.30.50">
    <property type="match status" value="1"/>
</dbReference>
<dbReference type="InterPro" id="IPR002711">
    <property type="entry name" value="HNH"/>
</dbReference>
<proteinExistence type="predicted"/>
<dbReference type="GO" id="GO:0003676">
    <property type="term" value="F:nucleic acid binding"/>
    <property type="evidence" value="ECO:0007669"/>
    <property type="project" value="InterPro"/>
</dbReference>
<dbReference type="AlphaFoldDB" id="A0A5B2UNE3"/>
<dbReference type="RefSeq" id="WP_090290628.1">
    <property type="nucleotide sequence ID" value="NZ_BMNU01000008.1"/>
</dbReference>
<feature type="domain" description="HNH nuclease" evidence="1">
    <location>
        <begin position="175"/>
        <end position="235"/>
    </location>
</feature>
<dbReference type="EMBL" id="VUOL01000012">
    <property type="protein sequence ID" value="KAA2227952.1"/>
    <property type="molecule type" value="Genomic_DNA"/>
</dbReference>
<keyword evidence="2" id="KW-0378">Hydrolase</keyword>
<protein>
    <submittedName>
        <fullName evidence="3">5-methylcytosine-specific restriction enzyme A</fullName>
    </submittedName>
    <submittedName>
        <fullName evidence="2">HNH endonuclease</fullName>
    </submittedName>
</protein>
<keyword evidence="4" id="KW-1185">Reference proteome</keyword>
<keyword evidence="2" id="KW-0540">Nuclease</keyword>
<evidence type="ECO:0000259" key="1">
    <source>
        <dbReference type="SMART" id="SM00507"/>
    </source>
</evidence>
<evidence type="ECO:0000313" key="2">
    <source>
        <dbReference type="EMBL" id="KAA2227952.1"/>
    </source>
</evidence>
<gene>
    <name evidence="2" type="ORF">F1720_20375</name>
    <name evidence="3" type="ORF">SAMN04490181_0335</name>
</gene>
<dbReference type="SMART" id="SM00507">
    <property type="entry name" value="HNHc"/>
    <property type="match status" value="1"/>
</dbReference>
<reference evidence="2 5" key="2">
    <citation type="submission" date="2019-09" db="EMBL/GenBank/DDBJ databases">
        <title>Draft genome sequence of Pseudomonas brenneri CCUG 51514(T).</title>
        <authorList>
            <person name="Tunovic T."/>
            <person name="Pineiro-Iglesias B."/>
            <person name="Unosson C."/>
            <person name="Inganas E."/>
            <person name="Ohlen M."/>
            <person name="Cardew S."/>
            <person name="Jensie-Markopoulos S."/>
            <person name="Salva-Serra F."/>
            <person name="Jaen-Luchoro D."/>
            <person name="Svensson-Stadler L."/>
            <person name="Chun J."/>
            <person name="Moore E."/>
        </authorList>
    </citation>
    <scope>NUCLEOTIDE SEQUENCE [LARGE SCALE GENOMIC DNA]</scope>
    <source>
        <strain evidence="2 5">CCUG 51514</strain>
    </source>
</reference>
<reference evidence="3 4" key="1">
    <citation type="submission" date="2016-10" db="EMBL/GenBank/DDBJ databases">
        <authorList>
            <person name="Varghese N."/>
            <person name="Submissions S."/>
        </authorList>
    </citation>
    <scope>NUCLEOTIDE SEQUENCE [LARGE SCALE GENOMIC DNA]</scope>
    <source>
        <strain evidence="3 4">BS2771</strain>
    </source>
</reference>
<dbReference type="Pfam" id="PF01844">
    <property type="entry name" value="HNH"/>
    <property type="match status" value="1"/>
</dbReference>
<dbReference type="CDD" id="cd00085">
    <property type="entry name" value="HNHc"/>
    <property type="match status" value="1"/>
</dbReference>
<name>A0A5B2UNE3_9PSED</name>
<organism evidence="2 5">
    <name type="scientific">Pseudomonas brenneri</name>
    <dbReference type="NCBI Taxonomy" id="129817"/>
    <lineage>
        <taxon>Bacteria</taxon>
        <taxon>Pseudomonadati</taxon>
        <taxon>Pseudomonadota</taxon>
        <taxon>Gammaproteobacteria</taxon>
        <taxon>Pseudomonadales</taxon>
        <taxon>Pseudomonadaceae</taxon>
        <taxon>Pseudomonas</taxon>
    </lineage>
</organism>
<evidence type="ECO:0000313" key="3">
    <source>
        <dbReference type="EMBL" id="SDU84060.1"/>
    </source>
</evidence>